<comment type="caution">
    <text evidence="2">The sequence shown here is derived from an EMBL/GenBank/DDBJ whole genome shotgun (WGS) entry which is preliminary data.</text>
</comment>
<feature type="compositionally biased region" description="Low complexity" evidence="1">
    <location>
        <begin position="161"/>
        <end position="178"/>
    </location>
</feature>
<feature type="region of interest" description="Disordered" evidence="1">
    <location>
        <begin position="22"/>
        <end position="201"/>
    </location>
</feature>
<gene>
    <name evidence="2" type="ORF">ONE63_004806</name>
</gene>
<accession>A0AAV7X6B3</accession>
<name>A0AAV7X6B3_9NEOP</name>
<protein>
    <submittedName>
        <fullName evidence="2">Uncharacterized protein</fullName>
    </submittedName>
</protein>
<proteinExistence type="predicted"/>
<evidence type="ECO:0000313" key="3">
    <source>
        <dbReference type="Proteomes" id="UP001075354"/>
    </source>
</evidence>
<keyword evidence="3" id="KW-1185">Reference proteome</keyword>
<sequence>MLEMEMDSTDDVVARIYRRMASTPVSSPAHSAYLPHPRSAPPAARRSAPATPKLSNPLAQSASATTIAVPLTASPSGRPTPKQRTTSASSRVRSRSISSDSGECLSSGNWSPPSSLPQHRPEHLQEQQQQRQHRGARTPDGLLAPSSGIGYDCSDIEDFSSSKSSSMSCSSEGSELSGLGLGKGHDEDADERAEAEAEVAPAMLDLMTTRAAARA</sequence>
<feature type="compositionally biased region" description="Polar residues" evidence="1">
    <location>
        <begin position="53"/>
        <end position="66"/>
    </location>
</feature>
<dbReference type="Proteomes" id="UP001075354">
    <property type="component" value="Chromosome 16"/>
</dbReference>
<feature type="compositionally biased region" description="Low complexity" evidence="1">
    <location>
        <begin position="35"/>
        <end position="50"/>
    </location>
</feature>
<feature type="compositionally biased region" description="Polar residues" evidence="1">
    <location>
        <begin position="104"/>
        <end position="113"/>
    </location>
</feature>
<evidence type="ECO:0000256" key="1">
    <source>
        <dbReference type="SAM" id="MobiDB-lite"/>
    </source>
</evidence>
<feature type="compositionally biased region" description="Acidic residues" evidence="1">
    <location>
        <begin position="187"/>
        <end position="197"/>
    </location>
</feature>
<feature type="compositionally biased region" description="Polar residues" evidence="1">
    <location>
        <begin position="73"/>
        <end position="86"/>
    </location>
</feature>
<dbReference type="AlphaFoldDB" id="A0AAV7X6B3"/>
<feature type="compositionally biased region" description="Low complexity" evidence="1">
    <location>
        <begin position="87"/>
        <end position="101"/>
    </location>
</feature>
<evidence type="ECO:0000313" key="2">
    <source>
        <dbReference type="EMBL" id="KAJ1519524.1"/>
    </source>
</evidence>
<organism evidence="2 3">
    <name type="scientific">Megalurothrips usitatus</name>
    <name type="common">bean blossom thrips</name>
    <dbReference type="NCBI Taxonomy" id="439358"/>
    <lineage>
        <taxon>Eukaryota</taxon>
        <taxon>Metazoa</taxon>
        <taxon>Ecdysozoa</taxon>
        <taxon>Arthropoda</taxon>
        <taxon>Hexapoda</taxon>
        <taxon>Insecta</taxon>
        <taxon>Pterygota</taxon>
        <taxon>Neoptera</taxon>
        <taxon>Paraneoptera</taxon>
        <taxon>Thysanoptera</taxon>
        <taxon>Terebrantia</taxon>
        <taxon>Thripoidea</taxon>
        <taxon>Thripidae</taxon>
        <taxon>Megalurothrips</taxon>
    </lineage>
</organism>
<dbReference type="EMBL" id="JAPTSV010000016">
    <property type="protein sequence ID" value="KAJ1519524.1"/>
    <property type="molecule type" value="Genomic_DNA"/>
</dbReference>
<reference evidence="2" key="1">
    <citation type="submission" date="2022-12" db="EMBL/GenBank/DDBJ databases">
        <title>Chromosome-level genome assembly of the bean flower thrips Megalurothrips usitatus.</title>
        <authorList>
            <person name="Ma L."/>
            <person name="Liu Q."/>
            <person name="Li H."/>
            <person name="Cai W."/>
        </authorList>
    </citation>
    <scope>NUCLEOTIDE SEQUENCE</scope>
    <source>
        <strain evidence="2">Cailab_2022a</strain>
    </source>
</reference>